<dbReference type="Pfam" id="PF02996">
    <property type="entry name" value="Prefoldin"/>
    <property type="match status" value="1"/>
</dbReference>
<proteinExistence type="inferred from homology"/>
<dbReference type="GO" id="GO:0016272">
    <property type="term" value="C:prefoldin complex"/>
    <property type="evidence" value="ECO:0007669"/>
    <property type="project" value="InterPro"/>
</dbReference>
<dbReference type="InterPro" id="IPR011599">
    <property type="entry name" value="PFD_alpha_archaea"/>
</dbReference>
<keyword evidence="3" id="KW-1185">Reference proteome</keyword>
<reference evidence="2" key="1">
    <citation type="submission" date="2013-04" db="EMBL/GenBank/DDBJ databases">
        <title>The Genome Sequence of Fonticula alba ATCC 38817.</title>
        <authorList>
            <consortium name="The Broad Institute Genomics Platform"/>
            <person name="Russ C."/>
            <person name="Cuomo C."/>
            <person name="Burger G."/>
            <person name="Gray M.W."/>
            <person name="Holland P.W.H."/>
            <person name="King N."/>
            <person name="Lang F.B.F."/>
            <person name="Roger A.J."/>
            <person name="Ruiz-Trillo I."/>
            <person name="Brown M."/>
            <person name="Walker B."/>
            <person name="Young S."/>
            <person name="Zeng Q."/>
            <person name="Gargeya S."/>
            <person name="Fitzgerald M."/>
            <person name="Haas B."/>
            <person name="Abouelleil A."/>
            <person name="Allen A.W."/>
            <person name="Alvarado L."/>
            <person name="Arachchi H.M."/>
            <person name="Berlin A.M."/>
            <person name="Chapman S.B."/>
            <person name="Gainer-Dewar J."/>
            <person name="Goldberg J."/>
            <person name="Griggs A."/>
            <person name="Gujja S."/>
            <person name="Hansen M."/>
            <person name="Howarth C."/>
            <person name="Imamovic A."/>
            <person name="Ireland A."/>
            <person name="Larimer J."/>
            <person name="McCowan C."/>
            <person name="Murphy C."/>
            <person name="Pearson M."/>
            <person name="Poon T.W."/>
            <person name="Priest M."/>
            <person name="Roberts A."/>
            <person name="Saif S."/>
            <person name="Shea T."/>
            <person name="Sisk P."/>
            <person name="Sykes S."/>
            <person name="Wortman J."/>
            <person name="Nusbaum C."/>
            <person name="Birren B."/>
        </authorList>
    </citation>
    <scope>NUCLEOTIDE SEQUENCE [LARGE SCALE GENOMIC DNA]</scope>
    <source>
        <strain evidence="2">ATCC 38817</strain>
    </source>
</reference>
<gene>
    <name evidence="2" type="ORF">H696_01589</name>
</gene>
<comment type="similarity">
    <text evidence="1">Belongs to the prefoldin subunit alpha family.</text>
</comment>
<dbReference type="NCBIfam" id="TIGR00293">
    <property type="entry name" value="prefoldin subunit alpha"/>
    <property type="match status" value="1"/>
</dbReference>
<dbReference type="RefSeq" id="XP_009493766.1">
    <property type="nucleotide sequence ID" value="XM_009495491.1"/>
</dbReference>
<dbReference type="Gene3D" id="1.10.287.370">
    <property type="match status" value="1"/>
</dbReference>
<dbReference type="GO" id="GO:1990114">
    <property type="term" value="P:RNA polymerase II core complex assembly"/>
    <property type="evidence" value="ECO:0007669"/>
    <property type="project" value="TreeGrafter"/>
</dbReference>
<dbReference type="GO" id="GO:0005737">
    <property type="term" value="C:cytoplasm"/>
    <property type="evidence" value="ECO:0007669"/>
    <property type="project" value="TreeGrafter"/>
</dbReference>
<dbReference type="PANTHER" id="PTHR12674:SF2">
    <property type="entry name" value="PREFOLDIN SUBUNIT 5"/>
    <property type="match status" value="1"/>
</dbReference>
<dbReference type="GO" id="GO:0006457">
    <property type="term" value="P:protein folding"/>
    <property type="evidence" value="ECO:0007669"/>
    <property type="project" value="InterPro"/>
</dbReference>
<evidence type="ECO:0000313" key="2">
    <source>
        <dbReference type="EMBL" id="KCV72188.1"/>
    </source>
</evidence>
<dbReference type="STRING" id="691883.A0A058ZE38"/>
<sequence>MATSIQDFDLSRLTLGQLQEAQRQMSQEINMLTSSYSVLRESKMRFLSSAAALSVMKPDNKDKNIMLPITTSLYVPGTLTDVNHVLVDVGTDYFIKMSVTQAASYYERKDAMLDAELAQLNASIQQAQQNMQVLVEFMQAKAFEIEYESRMAKEARQAAASAATN</sequence>
<protein>
    <submittedName>
        <fullName evidence="2">Prefoldin, alpha subunit</fullName>
    </submittedName>
</protein>
<dbReference type="OrthoDB" id="10267474at2759"/>
<dbReference type="GO" id="GO:1990113">
    <property type="term" value="P:RNA polymerase I assembly"/>
    <property type="evidence" value="ECO:0007669"/>
    <property type="project" value="TreeGrafter"/>
</dbReference>
<dbReference type="EMBL" id="KB932202">
    <property type="protein sequence ID" value="KCV72188.1"/>
    <property type="molecule type" value="Genomic_DNA"/>
</dbReference>
<dbReference type="InterPro" id="IPR004127">
    <property type="entry name" value="Prefoldin_subunit_alpha"/>
</dbReference>
<dbReference type="Proteomes" id="UP000030693">
    <property type="component" value="Unassembled WGS sequence"/>
</dbReference>
<organism evidence="2">
    <name type="scientific">Fonticula alba</name>
    <name type="common">Slime mold</name>
    <dbReference type="NCBI Taxonomy" id="691883"/>
    <lineage>
        <taxon>Eukaryota</taxon>
        <taxon>Rotosphaerida</taxon>
        <taxon>Fonticulaceae</taxon>
        <taxon>Fonticula</taxon>
    </lineage>
</organism>
<dbReference type="AlphaFoldDB" id="A0A058ZE38"/>
<dbReference type="SUPFAM" id="SSF46579">
    <property type="entry name" value="Prefoldin"/>
    <property type="match status" value="1"/>
</dbReference>
<dbReference type="OMA" id="RNTEQGQ"/>
<evidence type="ECO:0000313" key="3">
    <source>
        <dbReference type="Proteomes" id="UP000030693"/>
    </source>
</evidence>
<dbReference type="eggNOG" id="KOG3048">
    <property type="taxonomic scope" value="Eukaryota"/>
</dbReference>
<dbReference type="GeneID" id="20526314"/>
<dbReference type="CDD" id="cd23157">
    <property type="entry name" value="Prefoldin_5"/>
    <property type="match status" value="1"/>
</dbReference>
<dbReference type="GO" id="GO:0051082">
    <property type="term" value="F:unfolded protein binding"/>
    <property type="evidence" value="ECO:0007669"/>
    <property type="project" value="InterPro"/>
</dbReference>
<name>A0A058ZE38_FONAL</name>
<dbReference type="GO" id="GO:1990115">
    <property type="term" value="P:RNA polymerase III assembly"/>
    <property type="evidence" value="ECO:0007669"/>
    <property type="project" value="TreeGrafter"/>
</dbReference>
<accession>A0A058ZE38</accession>
<evidence type="ECO:0000256" key="1">
    <source>
        <dbReference type="ARBA" id="ARBA00010048"/>
    </source>
</evidence>
<dbReference type="InterPro" id="IPR009053">
    <property type="entry name" value="Prefoldin"/>
</dbReference>
<dbReference type="PANTHER" id="PTHR12674">
    <property type="entry name" value="PREFOLDIN SUBUNIT 5"/>
    <property type="match status" value="1"/>
</dbReference>